<comment type="caution">
    <text evidence="2">The sequence shown here is derived from an EMBL/GenBank/DDBJ whole genome shotgun (WGS) entry which is preliminary data.</text>
</comment>
<name>A0A9X2H983_9HYPH</name>
<evidence type="ECO:0000256" key="1">
    <source>
        <dbReference type="SAM" id="SignalP"/>
    </source>
</evidence>
<keyword evidence="3" id="KW-1185">Reference proteome</keyword>
<keyword evidence="1" id="KW-0732">Signal</keyword>
<evidence type="ECO:0000313" key="3">
    <source>
        <dbReference type="Proteomes" id="UP001155220"/>
    </source>
</evidence>
<reference evidence="2" key="1">
    <citation type="submission" date="2022-03" db="EMBL/GenBank/DDBJ databases">
        <title>Aurantimonas Liuensis sp. Nov., isolated from the hadal seawater of the Mariana Trench.</title>
        <authorList>
            <person name="Liu R."/>
        </authorList>
    </citation>
    <scope>NUCLEOTIDE SEQUENCE</scope>
    <source>
        <strain evidence="2">LRZ36</strain>
    </source>
</reference>
<sequence>MKILVLLTTAAAVGFASPALAFQCPADIAIVDRALATSSLSDADRAKVAALRREGAQLHAAGSHAQSVQKLAQAKRMLGLQ</sequence>
<feature type="signal peptide" evidence="1">
    <location>
        <begin position="1"/>
        <end position="21"/>
    </location>
</feature>
<dbReference type="AlphaFoldDB" id="A0A9X2H983"/>
<dbReference type="Proteomes" id="UP001155220">
    <property type="component" value="Unassembled WGS sequence"/>
</dbReference>
<gene>
    <name evidence="2" type="ORF">MJ956_13225</name>
</gene>
<feature type="chain" id="PRO_5040754613" evidence="1">
    <location>
        <begin position="22"/>
        <end position="81"/>
    </location>
</feature>
<protein>
    <submittedName>
        <fullName evidence="2">Uncharacterized protein</fullName>
    </submittedName>
</protein>
<dbReference type="EMBL" id="JALHBS010000081">
    <property type="protein sequence ID" value="MCP3056098.1"/>
    <property type="molecule type" value="Genomic_DNA"/>
</dbReference>
<evidence type="ECO:0000313" key="2">
    <source>
        <dbReference type="EMBL" id="MCP3056098.1"/>
    </source>
</evidence>
<proteinExistence type="predicted"/>
<dbReference type="RefSeq" id="WP_253964916.1">
    <property type="nucleotide sequence ID" value="NZ_JALHBS010000081.1"/>
</dbReference>
<accession>A0A9X2H983</accession>
<organism evidence="2 3">
    <name type="scientific">Aurantimonas marianensis</name>
    <dbReference type="NCBI Taxonomy" id="2920428"/>
    <lineage>
        <taxon>Bacteria</taxon>
        <taxon>Pseudomonadati</taxon>
        <taxon>Pseudomonadota</taxon>
        <taxon>Alphaproteobacteria</taxon>
        <taxon>Hyphomicrobiales</taxon>
        <taxon>Aurantimonadaceae</taxon>
        <taxon>Aurantimonas</taxon>
    </lineage>
</organism>